<dbReference type="InterPro" id="IPR001633">
    <property type="entry name" value="EAL_dom"/>
</dbReference>
<dbReference type="InterPro" id="IPR035919">
    <property type="entry name" value="EAL_sf"/>
</dbReference>
<dbReference type="Pfam" id="PF14827">
    <property type="entry name" value="dCache_3"/>
    <property type="match status" value="1"/>
</dbReference>
<feature type="domain" description="GGDEF" evidence="4">
    <location>
        <begin position="389"/>
        <end position="519"/>
    </location>
</feature>
<feature type="domain" description="EAL" evidence="2">
    <location>
        <begin position="528"/>
        <end position="785"/>
    </location>
</feature>
<dbReference type="PROSITE" id="PS50885">
    <property type="entry name" value="HAMP"/>
    <property type="match status" value="1"/>
</dbReference>
<name>A0ABM7Q970_9GAMM</name>
<evidence type="ECO:0000259" key="2">
    <source>
        <dbReference type="PROSITE" id="PS50883"/>
    </source>
</evidence>
<dbReference type="PANTHER" id="PTHR33121:SF70">
    <property type="entry name" value="SIGNALING PROTEIN YKOW"/>
    <property type="match status" value="1"/>
</dbReference>
<dbReference type="InterPro" id="IPR043128">
    <property type="entry name" value="Rev_trsase/Diguanyl_cyclase"/>
</dbReference>
<dbReference type="InterPro" id="IPR000160">
    <property type="entry name" value="GGDEF_dom"/>
</dbReference>
<sequence length="793" mass="84770">MGFRFRLASFFVITLVVVQGLTAVLVYRVTRSELIGEGQRQLDVAAGAFARQLDDLSGRVASSVQVLALDFALRSAIAQRDNATVLSALRNHGRRVGATRMLLLDVDGRVEDDTAGKIAAGARFPFTDLVARAPEQPASAIAAWDGRAYWVVVVPVSAPDLIGFIAAAIPVDDSLLTRLQRQSALPKRIELASPAPGGGWRVLARGAADGDANAGQGVFLSPVLGGQRATLPTRPEVVDVDGREYVAQAVWLSHSKQSAPVAAVLGYSVDAALQPYRSVGAAWAGLLGFGLLVGLFGAWLIARGVSRPVEALADAARRVAAGDDTLPPMQERRDEIGQLAGAFAHMVHAVREREAHIRHQAGHDLVTGLPNRVAAEAAIQRTLDAGAGARSALLMIGLARLPEIINTMGHVVSDRLMRDAAARLLPNAGEGLVARATDSEFSVFLPAATRGEAARIALRFVEVLSEPYREAEFTLDLAPAVGIALSPMHGAEAITLLRRAEVALLAALGSEEPVAVYDPATDPHRPARLSLMGDLRHALEKQGDDTGLALVYQPKLHLPSGRIDGAEGLLRWRHPVAGPLAPEAFIALAEETGNIRRLTRWVLAAGIEQAGRWQSQGRDLRLALNVSARDLDDVDLPRRVAGLLSAHGVSPQRIVLEITESAIMGKPDTAIAVLRRLADQGIELAIDDFGVGQSSFAYLRKLPVRELKIDRTFIAHLGQSPEDRAIVRSIIDLGHHLGYRVTAEGVEDPRALDALRDLGCDHAQGYFVARPLAEDAFDAFVAKQRAALTDVEA</sequence>
<dbReference type="SMART" id="SM00267">
    <property type="entry name" value="GGDEF"/>
    <property type="match status" value="1"/>
</dbReference>
<evidence type="ECO:0000259" key="3">
    <source>
        <dbReference type="PROSITE" id="PS50885"/>
    </source>
</evidence>
<dbReference type="EMBL" id="AP024545">
    <property type="protein sequence ID" value="BCT93988.1"/>
    <property type="molecule type" value="Genomic_DNA"/>
</dbReference>
<accession>A0ABM7Q970</accession>
<keyword evidence="6" id="KW-1185">Reference proteome</keyword>
<keyword evidence="1" id="KW-0812">Transmembrane</keyword>
<dbReference type="Gene3D" id="3.20.20.450">
    <property type="entry name" value="EAL domain"/>
    <property type="match status" value="1"/>
</dbReference>
<dbReference type="SMART" id="SM00304">
    <property type="entry name" value="HAMP"/>
    <property type="match status" value="1"/>
</dbReference>
<keyword evidence="1" id="KW-1133">Transmembrane helix</keyword>
<proteinExistence type="predicted"/>
<protein>
    <submittedName>
        <fullName evidence="5">Phosphodiesterase</fullName>
    </submittedName>
</protein>
<dbReference type="SUPFAM" id="SSF141868">
    <property type="entry name" value="EAL domain-like"/>
    <property type="match status" value="1"/>
</dbReference>
<reference evidence="5 6" key="1">
    <citation type="submission" date="2021-03" db="EMBL/GenBank/DDBJ databases">
        <title>Complete Genome Sequences of Two Lysobacter Strains Isolated from Sea Water (Lysobacter caseinilyticus) and Soil (Lysobacter helvus) in South Korea.</title>
        <authorList>
            <person name="Watanabe Y."/>
            <person name="Arakawa K."/>
        </authorList>
    </citation>
    <scope>NUCLEOTIDE SEQUENCE [LARGE SCALE GENOMIC DNA]</scope>
    <source>
        <strain evidence="5 6">KVB24</strain>
    </source>
</reference>
<dbReference type="Gene3D" id="6.10.340.10">
    <property type="match status" value="1"/>
</dbReference>
<dbReference type="SUPFAM" id="SSF158472">
    <property type="entry name" value="HAMP domain-like"/>
    <property type="match status" value="1"/>
</dbReference>
<dbReference type="Proteomes" id="UP000681317">
    <property type="component" value="Chromosome"/>
</dbReference>
<dbReference type="InterPro" id="IPR029787">
    <property type="entry name" value="Nucleotide_cyclase"/>
</dbReference>
<dbReference type="PROSITE" id="PS50883">
    <property type="entry name" value="EAL"/>
    <property type="match status" value="1"/>
</dbReference>
<dbReference type="RefSeq" id="WP_213434890.1">
    <property type="nucleotide sequence ID" value="NZ_AP024545.1"/>
</dbReference>
<dbReference type="Gene3D" id="3.30.70.270">
    <property type="match status" value="1"/>
</dbReference>
<feature type="domain" description="HAMP" evidence="3">
    <location>
        <begin position="303"/>
        <end position="355"/>
    </location>
</feature>
<evidence type="ECO:0000313" key="6">
    <source>
        <dbReference type="Proteomes" id="UP000681317"/>
    </source>
</evidence>
<gene>
    <name evidence="5" type="ORF">LYSCAS_30120</name>
</gene>
<dbReference type="Pfam" id="PF00563">
    <property type="entry name" value="EAL"/>
    <property type="match status" value="1"/>
</dbReference>
<dbReference type="PROSITE" id="PS50887">
    <property type="entry name" value="GGDEF"/>
    <property type="match status" value="1"/>
</dbReference>
<evidence type="ECO:0000259" key="4">
    <source>
        <dbReference type="PROSITE" id="PS50887"/>
    </source>
</evidence>
<keyword evidence="1" id="KW-0472">Membrane</keyword>
<dbReference type="CDD" id="cd01949">
    <property type="entry name" value="GGDEF"/>
    <property type="match status" value="1"/>
</dbReference>
<dbReference type="CDD" id="cd01948">
    <property type="entry name" value="EAL"/>
    <property type="match status" value="1"/>
</dbReference>
<dbReference type="NCBIfam" id="TIGR00254">
    <property type="entry name" value="GGDEF"/>
    <property type="match status" value="1"/>
</dbReference>
<dbReference type="InterPro" id="IPR029150">
    <property type="entry name" value="dCache_3"/>
</dbReference>
<feature type="transmembrane region" description="Helical" evidence="1">
    <location>
        <begin position="281"/>
        <end position="302"/>
    </location>
</feature>
<dbReference type="SUPFAM" id="SSF55073">
    <property type="entry name" value="Nucleotide cyclase"/>
    <property type="match status" value="1"/>
</dbReference>
<dbReference type="InterPro" id="IPR003660">
    <property type="entry name" value="HAMP_dom"/>
</dbReference>
<dbReference type="Pfam" id="PF00672">
    <property type="entry name" value="HAMP"/>
    <property type="match status" value="1"/>
</dbReference>
<dbReference type="CDD" id="cd06225">
    <property type="entry name" value="HAMP"/>
    <property type="match status" value="1"/>
</dbReference>
<dbReference type="Pfam" id="PF00990">
    <property type="entry name" value="GGDEF"/>
    <property type="match status" value="1"/>
</dbReference>
<dbReference type="SMART" id="SM00052">
    <property type="entry name" value="EAL"/>
    <property type="match status" value="1"/>
</dbReference>
<evidence type="ECO:0000313" key="5">
    <source>
        <dbReference type="EMBL" id="BCT93988.1"/>
    </source>
</evidence>
<dbReference type="PANTHER" id="PTHR33121">
    <property type="entry name" value="CYCLIC DI-GMP PHOSPHODIESTERASE PDEF"/>
    <property type="match status" value="1"/>
</dbReference>
<evidence type="ECO:0000256" key="1">
    <source>
        <dbReference type="SAM" id="Phobius"/>
    </source>
</evidence>
<organism evidence="5 6">
    <name type="scientific">Noviluteimonas caseinilytica</name>
    <dbReference type="NCBI Taxonomy" id="2675101"/>
    <lineage>
        <taxon>Bacteria</taxon>
        <taxon>Pseudomonadati</taxon>
        <taxon>Pseudomonadota</taxon>
        <taxon>Gammaproteobacteria</taxon>
        <taxon>Lysobacterales</taxon>
        <taxon>Lysobacteraceae</taxon>
        <taxon>Noviluteimonas</taxon>
    </lineage>
</organism>
<dbReference type="InterPro" id="IPR050706">
    <property type="entry name" value="Cyclic-di-GMP_PDE-like"/>
</dbReference>